<organism evidence="3 4">
    <name type="scientific">Paractinoplanes atraurantiacus</name>
    <dbReference type="NCBI Taxonomy" id="1036182"/>
    <lineage>
        <taxon>Bacteria</taxon>
        <taxon>Bacillati</taxon>
        <taxon>Actinomycetota</taxon>
        <taxon>Actinomycetes</taxon>
        <taxon>Micromonosporales</taxon>
        <taxon>Micromonosporaceae</taxon>
        <taxon>Paractinoplanes</taxon>
    </lineage>
</organism>
<dbReference type="PROSITE" id="PS51257">
    <property type="entry name" value="PROKAR_LIPOPROTEIN"/>
    <property type="match status" value="1"/>
</dbReference>
<feature type="domain" description="Thioredoxin" evidence="2">
    <location>
        <begin position="40"/>
        <end position="174"/>
    </location>
</feature>
<evidence type="ECO:0000259" key="2">
    <source>
        <dbReference type="PROSITE" id="PS51352"/>
    </source>
</evidence>
<feature type="signal peptide" evidence="1">
    <location>
        <begin position="1"/>
        <end position="20"/>
    </location>
</feature>
<dbReference type="Proteomes" id="UP000219612">
    <property type="component" value="Unassembled WGS sequence"/>
</dbReference>
<keyword evidence="4" id="KW-1185">Reference proteome</keyword>
<keyword evidence="3" id="KW-0413">Isomerase</keyword>
<dbReference type="EMBL" id="OBDY01000001">
    <property type="protein sequence ID" value="SNY04249.1"/>
    <property type="molecule type" value="Genomic_DNA"/>
</dbReference>
<dbReference type="SUPFAM" id="SSF52833">
    <property type="entry name" value="Thioredoxin-like"/>
    <property type="match status" value="1"/>
</dbReference>
<proteinExistence type="predicted"/>
<dbReference type="Pfam" id="PF00578">
    <property type="entry name" value="AhpC-TSA"/>
    <property type="match status" value="1"/>
</dbReference>
<dbReference type="OrthoDB" id="9796554at2"/>
<dbReference type="RefSeq" id="WP_097317538.1">
    <property type="nucleotide sequence ID" value="NZ_OBDY01000001.1"/>
</dbReference>
<dbReference type="GO" id="GO:0016491">
    <property type="term" value="F:oxidoreductase activity"/>
    <property type="evidence" value="ECO:0007669"/>
    <property type="project" value="InterPro"/>
</dbReference>
<name>A0A285EZ02_9ACTN</name>
<evidence type="ECO:0000313" key="3">
    <source>
        <dbReference type="EMBL" id="SNY04249.1"/>
    </source>
</evidence>
<protein>
    <submittedName>
        <fullName evidence="3">Thiol-disulfide isomerase or thioredoxin</fullName>
    </submittedName>
</protein>
<dbReference type="GO" id="GO:0016209">
    <property type="term" value="F:antioxidant activity"/>
    <property type="evidence" value="ECO:0007669"/>
    <property type="project" value="InterPro"/>
</dbReference>
<dbReference type="PANTHER" id="PTHR42852:SF13">
    <property type="entry name" value="PROTEIN DIPZ"/>
    <property type="match status" value="1"/>
</dbReference>
<dbReference type="PROSITE" id="PS00194">
    <property type="entry name" value="THIOREDOXIN_1"/>
    <property type="match status" value="1"/>
</dbReference>
<dbReference type="GO" id="GO:0016853">
    <property type="term" value="F:isomerase activity"/>
    <property type="evidence" value="ECO:0007669"/>
    <property type="project" value="UniProtKB-KW"/>
</dbReference>
<dbReference type="CDD" id="cd02966">
    <property type="entry name" value="TlpA_like_family"/>
    <property type="match status" value="1"/>
</dbReference>
<dbReference type="InterPro" id="IPR036249">
    <property type="entry name" value="Thioredoxin-like_sf"/>
</dbReference>
<reference evidence="3 4" key="1">
    <citation type="submission" date="2017-09" db="EMBL/GenBank/DDBJ databases">
        <authorList>
            <person name="Ehlers B."/>
            <person name="Leendertz F.H."/>
        </authorList>
    </citation>
    <scope>NUCLEOTIDE SEQUENCE [LARGE SCALE GENOMIC DNA]</scope>
    <source>
        <strain evidence="3 4">CGMCC 4.6857</strain>
    </source>
</reference>
<feature type="chain" id="PRO_5039669956" evidence="1">
    <location>
        <begin position="21"/>
        <end position="179"/>
    </location>
</feature>
<accession>A0A285EZ02</accession>
<dbReference type="PROSITE" id="PS51352">
    <property type="entry name" value="THIOREDOXIN_2"/>
    <property type="match status" value="1"/>
</dbReference>
<dbReference type="Gene3D" id="3.40.30.10">
    <property type="entry name" value="Glutaredoxin"/>
    <property type="match status" value="1"/>
</dbReference>
<dbReference type="InterPro" id="IPR050553">
    <property type="entry name" value="Thioredoxin_ResA/DsbE_sf"/>
</dbReference>
<dbReference type="InterPro" id="IPR017937">
    <property type="entry name" value="Thioredoxin_CS"/>
</dbReference>
<keyword evidence="1" id="KW-0732">Signal</keyword>
<sequence length="179" mass="18864">MRLPRLLAAPLIVLLLAVTAACGGDDVASPFDDCSQLTGAASPNDLPDLSLPCFTGDSPVSLRSLKGPAVINMWASWCGPCRAELPVMQKLSDSGKVTVIGVDTGDSRSDGADFASGKGVTMPTLFDADQELVHKLERINLPVTVFLDADGKSTMHILPLDAETLAEQVDKLFDVKVAL</sequence>
<dbReference type="AlphaFoldDB" id="A0A285EZ02"/>
<dbReference type="PANTHER" id="PTHR42852">
    <property type="entry name" value="THIOL:DISULFIDE INTERCHANGE PROTEIN DSBE"/>
    <property type="match status" value="1"/>
</dbReference>
<dbReference type="InterPro" id="IPR013766">
    <property type="entry name" value="Thioredoxin_domain"/>
</dbReference>
<evidence type="ECO:0000313" key="4">
    <source>
        <dbReference type="Proteomes" id="UP000219612"/>
    </source>
</evidence>
<gene>
    <name evidence="3" type="ORF">SAMN05421748_101182</name>
</gene>
<evidence type="ECO:0000256" key="1">
    <source>
        <dbReference type="SAM" id="SignalP"/>
    </source>
</evidence>
<dbReference type="InterPro" id="IPR000866">
    <property type="entry name" value="AhpC/TSA"/>
</dbReference>